<feature type="compositionally biased region" description="Basic and acidic residues" evidence="2">
    <location>
        <begin position="152"/>
        <end position="162"/>
    </location>
</feature>
<comment type="caution">
    <text evidence="4">The sequence shown here is derived from an EMBL/GenBank/DDBJ whole genome shotgun (WGS) entry which is preliminary data.</text>
</comment>
<keyword evidence="1" id="KW-0175">Coiled coil</keyword>
<reference evidence="4" key="1">
    <citation type="submission" date="2023-03" db="EMBL/GenBank/DDBJ databases">
        <title>Chromosome-scale reference genome and RAD-based genetic map of yellow starthistle (Centaurea solstitialis) reveal putative structural variation and QTLs associated with invader traits.</title>
        <authorList>
            <person name="Reatini B."/>
            <person name="Cang F.A."/>
            <person name="Jiang Q."/>
            <person name="Mckibben M.T.W."/>
            <person name="Barker M.S."/>
            <person name="Rieseberg L.H."/>
            <person name="Dlugosch K.M."/>
        </authorList>
    </citation>
    <scope>NUCLEOTIDE SEQUENCE</scope>
    <source>
        <strain evidence="4">CAN-66</strain>
        <tissue evidence="4">Leaf</tissue>
    </source>
</reference>
<evidence type="ECO:0000256" key="1">
    <source>
        <dbReference type="SAM" id="Coils"/>
    </source>
</evidence>
<feature type="domain" description="GAG-pre-integrase" evidence="3">
    <location>
        <begin position="25"/>
        <end position="92"/>
    </location>
</feature>
<dbReference type="AlphaFoldDB" id="A0AA38SZP0"/>
<sequence length="562" mass="65479">MVDEYLRLRDEVGRLVMKVQRIKNRLYKIALQTTQLVCLLANLDNEAWVWHARLGHVNFHVIEWMVQKDLVRGVPSIKHPEQVCEGCMVAKQTRRSFSKESLWRASILRVLRVLEVFLRKKMKISLQKEGNNGSSLEIGSVSSILVGQHSKSQSETRSEVRVSSKHSVSTKRSVRGNQRLGQRRSQTMLTMASPFTKLQLDNSASDSEEEMNKTMIKMASQFSKLNDSYHQQVVLTKKLAKETKSFENQRKLFEGQIAKLSLKLVELNNTLSVSQGEKADLLIKVTDLEDSLAKERRLITSLKKDLQNEHDQMLKHSFGNAQNLKLVTSLRKENECLKKKFLELDDDKMVFENKFISSQSKVTALSKQLTEFEQIVVIARSNFEKERKFFEEERKVFENERKSFELNSVKLTKKISDLENQIVFERKDFEKTKSVFESKKNSLKKPSLCVGKYQNMMHDFEEEIQVVKSERKFDEKKSVELQKQIVDLQNQLSDVRNKFKQKEKVLRHEKTVLEQIIAKPKKPSLVEKDFEDQKKAFKNEIKKLTSKLAGLSTDIMNEQRMR</sequence>
<proteinExistence type="predicted"/>
<evidence type="ECO:0000313" key="5">
    <source>
        <dbReference type="Proteomes" id="UP001172457"/>
    </source>
</evidence>
<evidence type="ECO:0000313" key="4">
    <source>
        <dbReference type="EMBL" id="KAJ9544831.1"/>
    </source>
</evidence>
<name>A0AA38SZP0_9ASTR</name>
<feature type="coiled-coil region" evidence="1">
    <location>
        <begin position="285"/>
        <end position="347"/>
    </location>
</feature>
<protein>
    <recommendedName>
        <fullName evidence="3">GAG-pre-integrase domain-containing protein</fullName>
    </recommendedName>
</protein>
<evidence type="ECO:0000259" key="3">
    <source>
        <dbReference type="Pfam" id="PF13976"/>
    </source>
</evidence>
<gene>
    <name evidence="4" type="ORF">OSB04_024538</name>
</gene>
<feature type="region of interest" description="Disordered" evidence="2">
    <location>
        <begin position="149"/>
        <end position="183"/>
    </location>
</feature>
<organism evidence="4 5">
    <name type="scientific">Centaurea solstitialis</name>
    <name type="common">yellow star-thistle</name>
    <dbReference type="NCBI Taxonomy" id="347529"/>
    <lineage>
        <taxon>Eukaryota</taxon>
        <taxon>Viridiplantae</taxon>
        <taxon>Streptophyta</taxon>
        <taxon>Embryophyta</taxon>
        <taxon>Tracheophyta</taxon>
        <taxon>Spermatophyta</taxon>
        <taxon>Magnoliopsida</taxon>
        <taxon>eudicotyledons</taxon>
        <taxon>Gunneridae</taxon>
        <taxon>Pentapetalae</taxon>
        <taxon>asterids</taxon>
        <taxon>campanulids</taxon>
        <taxon>Asterales</taxon>
        <taxon>Asteraceae</taxon>
        <taxon>Carduoideae</taxon>
        <taxon>Cardueae</taxon>
        <taxon>Centaureinae</taxon>
        <taxon>Centaurea</taxon>
    </lineage>
</organism>
<evidence type="ECO:0000256" key="2">
    <source>
        <dbReference type="SAM" id="MobiDB-lite"/>
    </source>
</evidence>
<feature type="coiled-coil region" evidence="1">
    <location>
        <begin position="380"/>
        <end position="421"/>
    </location>
</feature>
<keyword evidence="5" id="KW-1185">Reference proteome</keyword>
<accession>A0AA38SZP0</accession>
<feature type="coiled-coil region" evidence="1">
    <location>
        <begin position="471"/>
        <end position="554"/>
    </location>
</feature>
<dbReference type="Pfam" id="PF13976">
    <property type="entry name" value="gag_pre-integrs"/>
    <property type="match status" value="1"/>
</dbReference>
<dbReference type="InterPro" id="IPR025724">
    <property type="entry name" value="GAG-pre-integrase_dom"/>
</dbReference>
<dbReference type="EMBL" id="JARYMX010000006">
    <property type="protein sequence ID" value="KAJ9544831.1"/>
    <property type="molecule type" value="Genomic_DNA"/>
</dbReference>
<dbReference type="Proteomes" id="UP001172457">
    <property type="component" value="Chromosome 6"/>
</dbReference>